<organism evidence="2 3">
    <name type="scientific">Colletotrichum sojae</name>
    <dbReference type="NCBI Taxonomy" id="2175907"/>
    <lineage>
        <taxon>Eukaryota</taxon>
        <taxon>Fungi</taxon>
        <taxon>Dikarya</taxon>
        <taxon>Ascomycota</taxon>
        <taxon>Pezizomycotina</taxon>
        <taxon>Sordariomycetes</taxon>
        <taxon>Hypocreomycetidae</taxon>
        <taxon>Glomerellales</taxon>
        <taxon>Glomerellaceae</taxon>
        <taxon>Colletotrichum</taxon>
        <taxon>Colletotrichum orchidearum species complex</taxon>
    </lineage>
</organism>
<accession>A0A8H6IU71</accession>
<reference evidence="2 3" key="1">
    <citation type="journal article" date="2020" name="Phytopathology">
        <title>Genome Sequence Resources of Colletotrichum truncatum, C. plurivorum, C. musicola, and C. sojae: Four Species Pathogenic to Soybean (Glycine max).</title>
        <authorList>
            <person name="Rogerio F."/>
            <person name="Boufleur T.R."/>
            <person name="Ciampi-Guillardi M."/>
            <person name="Sukno S.A."/>
            <person name="Thon M.R."/>
            <person name="Massola Junior N.S."/>
            <person name="Baroncelli R."/>
        </authorList>
    </citation>
    <scope>NUCLEOTIDE SEQUENCE [LARGE SCALE GENOMIC DNA]</scope>
    <source>
        <strain evidence="2 3">LFN0009</strain>
    </source>
</reference>
<keyword evidence="1" id="KW-1133">Transmembrane helix</keyword>
<protein>
    <submittedName>
        <fullName evidence="2">Uncharacterized protein</fullName>
    </submittedName>
</protein>
<feature type="transmembrane region" description="Helical" evidence="1">
    <location>
        <begin position="60"/>
        <end position="82"/>
    </location>
</feature>
<dbReference type="PANTHER" id="PTHR35896:SF3">
    <property type="entry name" value="MAJOR FACILITATOR SUPERFAMILY TRANSPORTER"/>
    <property type="match status" value="1"/>
</dbReference>
<sequence length="253" mass="28747">MLSRFLNHFSKDRYGQSRPSSKNLWSHYNLLPPTSPVSSGSETPPSLDHRHQGKKTRPSFIALSLGAVLTTILLATSIKALIDISNYHPQYDVVPSRYSLQSCGPTPATARERGCHFDLMSASWVQEDCFDRELMHDYVHTGFNERNWTFSWDIDGKPGAVMTKAEVLSGEWEIIWASGDFHYAHCAYFWEKQWKQFSAGGKAVVLDSRIRFPHHTKHCIDFVRAPNITYIQGIASSMIHQRFGLLECVVGPM</sequence>
<evidence type="ECO:0000313" key="2">
    <source>
        <dbReference type="EMBL" id="KAF6798198.1"/>
    </source>
</evidence>
<evidence type="ECO:0000313" key="3">
    <source>
        <dbReference type="Proteomes" id="UP000652219"/>
    </source>
</evidence>
<keyword evidence="1" id="KW-0472">Membrane</keyword>
<name>A0A8H6IU71_9PEZI</name>
<gene>
    <name evidence="2" type="ORF">CSOJ01_12752</name>
</gene>
<comment type="caution">
    <text evidence="2">The sequence shown here is derived from an EMBL/GenBank/DDBJ whole genome shotgun (WGS) entry which is preliminary data.</text>
</comment>
<keyword evidence="3" id="KW-1185">Reference proteome</keyword>
<proteinExistence type="predicted"/>
<evidence type="ECO:0000256" key="1">
    <source>
        <dbReference type="SAM" id="Phobius"/>
    </source>
</evidence>
<dbReference type="InterPro" id="IPR053008">
    <property type="entry name" value="Phomopsin_biosynth_assoc"/>
</dbReference>
<dbReference type="AlphaFoldDB" id="A0A8H6IU71"/>
<dbReference type="EMBL" id="WIGN01000339">
    <property type="protein sequence ID" value="KAF6798198.1"/>
    <property type="molecule type" value="Genomic_DNA"/>
</dbReference>
<dbReference type="Proteomes" id="UP000652219">
    <property type="component" value="Unassembled WGS sequence"/>
</dbReference>
<keyword evidence="1" id="KW-0812">Transmembrane</keyword>
<dbReference type="PANTHER" id="PTHR35896">
    <property type="entry name" value="IG-LIKE DOMAIN-CONTAINING PROTEIN"/>
    <property type="match status" value="1"/>
</dbReference>